<protein>
    <submittedName>
        <fullName evidence="1">Uncharacterized protein</fullName>
    </submittedName>
</protein>
<gene>
    <name evidence="1" type="ORF">FOL47_007766</name>
</gene>
<sequence length="291" mass="32844">MRYIKEMQDFKIPKIPQRLIESPSLSLPILSFQNDRPALNRGSGAMCCKHPISFVEYEHNTATHVCTNCGEVISDVKCCEGYVQGRDDATDEFDKEEINFINFTSNLNKVSGSKVVRGLGTLYAPCESFEAKPTSAGEAFLWKYERDLQLAATEHGIDVEIGENWERLLDVAKFYADKKYTFSSSRNAYLFGRPDNVKIKIHGICSFVAREIGCESPTHREKYIDGVNKSSRKLETAVRRVSWEIREFAKSGGLDVGPSSAERKVVAERSDMVKRVAEAVDRIHKKSKVTE</sequence>
<accession>A0A7J6LI71</accession>
<dbReference type="Proteomes" id="UP000591131">
    <property type="component" value="Unassembled WGS sequence"/>
</dbReference>
<evidence type="ECO:0000313" key="1">
    <source>
        <dbReference type="EMBL" id="KAF4658987.1"/>
    </source>
</evidence>
<organism evidence="1 2">
    <name type="scientific">Perkinsus chesapeaki</name>
    <name type="common">Clam parasite</name>
    <name type="synonym">Perkinsus andrewsi</name>
    <dbReference type="NCBI Taxonomy" id="330153"/>
    <lineage>
        <taxon>Eukaryota</taxon>
        <taxon>Sar</taxon>
        <taxon>Alveolata</taxon>
        <taxon>Perkinsozoa</taxon>
        <taxon>Perkinsea</taxon>
        <taxon>Perkinsida</taxon>
        <taxon>Perkinsidae</taxon>
        <taxon>Perkinsus</taxon>
    </lineage>
</organism>
<dbReference type="EMBL" id="JAAPAO010000471">
    <property type="protein sequence ID" value="KAF4658987.1"/>
    <property type="molecule type" value="Genomic_DNA"/>
</dbReference>
<evidence type="ECO:0000313" key="2">
    <source>
        <dbReference type="Proteomes" id="UP000591131"/>
    </source>
</evidence>
<proteinExistence type="predicted"/>
<reference evidence="1 2" key="1">
    <citation type="submission" date="2020-04" db="EMBL/GenBank/DDBJ databases">
        <title>Perkinsus chesapeaki whole genome sequence.</title>
        <authorList>
            <person name="Bogema D.R."/>
        </authorList>
    </citation>
    <scope>NUCLEOTIDE SEQUENCE [LARGE SCALE GENOMIC DNA]</scope>
    <source>
        <strain evidence="1">ATCC PRA-425</strain>
    </source>
</reference>
<dbReference type="OrthoDB" id="433591at2759"/>
<name>A0A7J6LI71_PERCH</name>
<keyword evidence="2" id="KW-1185">Reference proteome</keyword>
<comment type="caution">
    <text evidence="1">The sequence shown here is derived from an EMBL/GenBank/DDBJ whole genome shotgun (WGS) entry which is preliminary data.</text>
</comment>
<dbReference type="AlphaFoldDB" id="A0A7J6LI71"/>